<evidence type="ECO:0000256" key="7">
    <source>
        <dbReference type="ARBA" id="ARBA00023242"/>
    </source>
</evidence>
<dbReference type="PANTHER" id="PTHR21428">
    <property type="entry name" value="MEDIATOR OF RNA POLYMERASE II TRANSCRIPTION SUBUNIT 7"/>
    <property type="match status" value="1"/>
</dbReference>
<dbReference type="VEuPathDB" id="FungiDB:MELLADRAFT_84171"/>
<reference evidence="10" key="1">
    <citation type="journal article" date="2011" name="Proc. Natl. Acad. Sci. U.S.A.">
        <title>Obligate biotrophy features unraveled by the genomic analysis of rust fungi.</title>
        <authorList>
            <person name="Duplessis S."/>
            <person name="Cuomo C.A."/>
            <person name="Lin Y.-C."/>
            <person name="Aerts A."/>
            <person name="Tisserant E."/>
            <person name="Veneault-Fourrey C."/>
            <person name="Joly D.L."/>
            <person name="Hacquard S."/>
            <person name="Amselem J."/>
            <person name="Cantarel B.L."/>
            <person name="Chiu R."/>
            <person name="Coutinho P.M."/>
            <person name="Feau N."/>
            <person name="Field M."/>
            <person name="Frey P."/>
            <person name="Gelhaye E."/>
            <person name="Goldberg J."/>
            <person name="Grabherr M.G."/>
            <person name="Kodira C.D."/>
            <person name="Kohler A."/>
            <person name="Kuees U."/>
            <person name="Lindquist E.A."/>
            <person name="Lucas S.M."/>
            <person name="Mago R."/>
            <person name="Mauceli E."/>
            <person name="Morin E."/>
            <person name="Murat C."/>
            <person name="Pangilinan J.L."/>
            <person name="Park R."/>
            <person name="Pearson M."/>
            <person name="Quesneville H."/>
            <person name="Rouhier N."/>
            <person name="Sakthikumar S."/>
            <person name="Salamov A.A."/>
            <person name="Schmutz J."/>
            <person name="Selles B."/>
            <person name="Shapiro H."/>
            <person name="Tanguay P."/>
            <person name="Tuskan G.A."/>
            <person name="Henrissat B."/>
            <person name="Van de Peer Y."/>
            <person name="Rouze P."/>
            <person name="Ellis J.G."/>
            <person name="Dodds P.N."/>
            <person name="Schein J.E."/>
            <person name="Zhong S."/>
            <person name="Hamelin R.C."/>
            <person name="Grigoriev I.V."/>
            <person name="Szabo L.J."/>
            <person name="Martin F."/>
        </authorList>
    </citation>
    <scope>NUCLEOTIDE SEQUENCE [LARGE SCALE GENOMIC DNA]</scope>
    <source>
        <strain evidence="10">98AG31 / pathotype 3-4-7</strain>
    </source>
</reference>
<dbReference type="PANTHER" id="PTHR21428:SF11">
    <property type="entry name" value="MEDIATOR OF RNA POLYMERASE II TRANSCRIPTION SUBUNIT 7"/>
    <property type="match status" value="1"/>
</dbReference>
<protein>
    <recommendedName>
        <fullName evidence="3 8">Mediator of RNA polymerase II transcription subunit 7</fullName>
    </recommendedName>
</protein>
<dbReference type="Pfam" id="PF05983">
    <property type="entry name" value="Med7"/>
    <property type="match status" value="1"/>
</dbReference>
<dbReference type="InterPro" id="IPR037212">
    <property type="entry name" value="Med7/Med21-like"/>
</dbReference>
<evidence type="ECO:0000256" key="8">
    <source>
        <dbReference type="RuleBase" id="RU364060"/>
    </source>
</evidence>
<keyword evidence="4 8" id="KW-0805">Transcription regulation</keyword>
<dbReference type="InParanoid" id="F4SBS2"/>
<dbReference type="Proteomes" id="UP000001072">
    <property type="component" value="Unassembled WGS sequence"/>
</dbReference>
<dbReference type="GeneID" id="18933378"/>
<dbReference type="InterPro" id="IPR009244">
    <property type="entry name" value="Mediatior_Med7"/>
</dbReference>
<gene>
    <name evidence="9" type="ORF">MELLADRAFT_84171</name>
</gene>
<name>F4SBS2_MELLP</name>
<proteinExistence type="inferred from homology"/>
<dbReference type="HOGENOM" id="CLU_1510948_0_0_1"/>
<dbReference type="SUPFAM" id="SSF140718">
    <property type="entry name" value="Mediator hinge subcomplex-like"/>
    <property type="match status" value="1"/>
</dbReference>
<comment type="function">
    <text evidence="8">Component of the Mediator complex, a coactivator involved in the regulated transcription of nearly all RNA polymerase II-dependent genes. Mediator functions as a bridge to convey information from gene-specific regulatory proteins to the basal RNA polymerase II transcription machinery.</text>
</comment>
<evidence type="ECO:0000256" key="6">
    <source>
        <dbReference type="ARBA" id="ARBA00023163"/>
    </source>
</evidence>
<evidence type="ECO:0000256" key="3">
    <source>
        <dbReference type="ARBA" id="ARBA00020631"/>
    </source>
</evidence>
<evidence type="ECO:0000256" key="4">
    <source>
        <dbReference type="ARBA" id="ARBA00023015"/>
    </source>
</evidence>
<dbReference type="EMBL" id="GL883193">
    <property type="protein sequence ID" value="EGF97918.1"/>
    <property type="molecule type" value="Genomic_DNA"/>
</dbReference>
<dbReference type="Gene3D" id="6.10.140.200">
    <property type="match status" value="1"/>
</dbReference>
<evidence type="ECO:0000256" key="5">
    <source>
        <dbReference type="ARBA" id="ARBA00023159"/>
    </source>
</evidence>
<evidence type="ECO:0000313" key="10">
    <source>
        <dbReference type="Proteomes" id="UP000001072"/>
    </source>
</evidence>
<dbReference type="RefSeq" id="XP_007418815.1">
    <property type="nucleotide sequence ID" value="XM_007418753.1"/>
</dbReference>
<dbReference type="GO" id="GO:0016592">
    <property type="term" value="C:mediator complex"/>
    <property type="evidence" value="ECO:0007669"/>
    <property type="project" value="InterPro"/>
</dbReference>
<dbReference type="KEGG" id="mlr:MELLADRAFT_84171"/>
<dbReference type="STRING" id="747676.F4SBS2"/>
<comment type="similarity">
    <text evidence="2 8">Belongs to the Mediator complex subunit 7 family.</text>
</comment>
<dbReference type="eggNOG" id="ENOG502SAJI">
    <property type="taxonomic scope" value="Eukaryota"/>
</dbReference>
<dbReference type="GO" id="GO:0070847">
    <property type="term" value="C:core mediator complex"/>
    <property type="evidence" value="ECO:0007669"/>
    <property type="project" value="TreeGrafter"/>
</dbReference>
<comment type="subcellular location">
    <subcellularLocation>
        <location evidence="1 8">Nucleus</location>
    </subcellularLocation>
</comment>
<evidence type="ECO:0000256" key="1">
    <source>
        <dbReference type="ARBA" id="ARBA00004123"/>
    </source>
</evidence>
<evidence type="ECO:0000313" key="9">
    <source>
        <dbReference type="EMBL" id="EGF97918.1"/>
    </source>
</evidence>
<organism evidence="10">
    <name type="scientific">Melampsora larici-populina (strain 98AG31 / pathotype 3-4-7)</name>
    <name type="common">Poplar leaf rust fungus</name>
    <dbReference type="NCBI Taxonomy" id="747676"/>
    <lineage>
        <taxon>Eukaryota</taxon>
        <taxon>Fungi</taxon>
        <taxon>Dikarya</taxon>
        <taxon>Basidiomycota</taxon>
        <taxon>Pucciniomycotina</taxon>
        <taxon>Pucciniomycetes</taxon>
        <taxon>Pucciniales</taxon>
        <taxon>Melampsoraceae</taxon>
        <taxon>Melampsora</taxon>
    </lineage>
</organism>
<dbReference type="InterPro" id="IPR044888">
    <property type="entry name" value="Mediatior_Med7_sf"/>
</dbReference>
<sequence length="178" mass="20536">MRINTFNSTINSKLSTLKLRAIMVLVTSRLEGIITKRIVPKLNRSSKNFNPKLQKQLIEENCQDLKEEVNEGIHFKTLIEPPNLDFIEERGGFTCFGDWETWPGKSSRAMLEGMPKLYEGNMVSKIDQIISHIKLTPFNMHGLCNEIRPRQTIEPLKLMLKEQAKEKRGKAQLVLQMI</sequence>
<keyword evidence="7 8" id="KW-0539">Nucleus</keyword>
<dbReference type="GO" id="GO:0006357">
    <property type="term" value="P:regulation of transcription by RNA polymerase II"/>
    <property type="evidence" value="ECO:0007669"/>
    <property type="project" value="InterPro"/>
</dbReference>
<evidence type="ECO:0000256" key="2">
    <source>
        <dbReference type="ARBA" id="ARBA00009994"/>
    </source>
</evidence>
<comment type="subunit">
    <text evidence="8">Component of the Mediator complex.</text>
</comment>
<keyword evidence="10" id="KW-1185">Reference proteome</keyword>
<accession>F4SBS2</accession>
<dbReference type="OrthoDB" id="10253553at2759"/>
<dbReference type="AlphaFoldDB" id="F4SBS2"/>
<keyword evidence="5 8" id="KW-0010">Activator</keyword>
<keyword evidence="6 8" id="KW-0804">Transcription</keyword>
<dbReference type="GO" id="GO:0003712">
    <property type="term" value="F:transcription coregulator activity"/>
    <property type="evidence" value="ECO:0007669"/>
    <property type="project" value="InterPro"/>
</dbReference>